<dbReference type="InterPro" id="IPR017715">
    <property type="entry name" value="NH2-phosphonate_OxRdtase"/>
</dbReference>
<sequence length="463" mass="50176">MRPYWLDRALQEDTSAPCAPLQQDTQADVCIVGGGYTGLWTAIMLKEQNPELDVVIIEADICGAGASGRNGGCALSWSAKYFTLERLFGVEEAIRLVKASEQSIYAIGDFCQKYGVDADYRLDGTLYTATNLAQVGATDGVIAALERNGINSFSRRPLADVQRLAGSNKHLEGWFSPAAASVQPGKLVRGLRRVALALGVRLYEGTPMIKLNEGQPATVVTANGQVKAGRVVLAINAWMASTFPQFERSVAIVSSDMIITEPRPDLLKKIGLTSGVTVLDSRIFVHYYHNTPDGRIMLGKGGNTFAYGGRMLPVFDQPSPYEGLLRKTLIDFFPAFEGVGIESTWNGPSDRSVTGLPFFGRLEQASNIFYGFGYSGSGVGPCHMGGQILSSMVLGLDNEWTRSPLLNGPLGYFPPEPIRYLGSLMVRNAVRRKEQAEDHGRRPRLLDINLAKFAAAAGKADKG</sequence>
<dbReference type="Pfam" id="PF01266">
    <property type="entry name" value="DAO"/>
    <property type="match status" value="1"/>
</dbReference>
<dbReference type="SUPFAM" id="SSF51905">
    <property type="entry name" value="FAD/NAD(P)-binding domain"/>
    <property type="match status" value="1"/>
</dbReference>
<dbReference type="RefSeq" id="WP_090239617.1">
    <property type="nucleotide sequence ID" value="NZ_FOQL01000001.1"/>
</dbReference>
<dbReference type="InterPro" id="IPR006076">
    <property type="entry name" value="FAD-dep_OxRdtase"/>
</dbReference>
<feature type="domain" description="FAD dependent oxidoreductase" evidence="2">
    <location>
        <begin position="28"/>
        <end position="391"/>
    </location>
</feature>
<dbReference type="PANTHER" id="PTHR13847:SF285">
    <property type="entry name" value="FAD DEPENDENT OXIDOREDUCTASE DOMAIN-CONTAINING PROTEIN"/>
    <property type="match status" value="1"/>
</dbReference>
<dbReference type="Gene3D" id="3.30.9.10">
    <property type="entry name" value="D-Amino Acid Oxidase, subunit A, domain 2"/>
    <property type="match status" value="1"/>
</dbReference>
<dbReference type="STRING" id="425504.SAMN05216206_0702"/>
<dbReference type="EMBL" id="FOQL01000001">
    <property type="protein sequence ID" value="SFH90490.1"/>
    <property type="molecule type" value="Genomic_DNA"/>
</dbReference>
<dbReference type="PANTHER" id="PTHR13847">
    <property type="entry name" value="SARCOSINE DEHYDROGENASE-RELATED"/>
    <property type="match status" value="1"/>
</dbReference>
<organism evidence="3 4">
    <name type="scientific">Pseudomonas guineae</name>
    <dbReference type="NCBI Taxonomy" id="425504"/>
    <lineage>
        <taxon>Bacteria</taxon>
        <taxon>Pseudomonadati</taxon>
        <taxon>Pseudomonadota</taxon>
        <taxon>Gammaproteobacteria</taxon>
        <taxon>Pseudomonadales</taxon>
        <taxon>Pseudomonadaceae</taxon>
        <taxon>Pseudomonas</taxon>
    </lineage>
</organism>
<evidence type="ECO:0000259" key="2">
    <source>
        <dbReference type="Pfam" id="PF01266"/>
    </source>
</evidence>
<evidence type="ECO:0000313" key="4">
    <source>
        <dbReference type="Proteomes" id="UP000243606"/>
    </source>
</evidence>
<accession>A0A1I3DUS9</accession>
<keyword evidence="4" id="KW-1185">Reference proteome</keyword>
<dbReference type="InterPro" id="IPR036188">
    <property type="entry name" value="FAD/NAD-bd_sf"/>
</dbReference>
<dbReference type="Proteomes" id="UP000243606">
    <property type="component" value="Unassembled WGS sequence"/>
</dbReference>
<dbReference type="AlphaFoldDB" id="A0A1I3DUS9"/>
<dbReference type="GO" id="GO:0016491">
    <property type="term" value="F:oxidoreductase activity"/>
    <property type="evidence" value="ECO:0007669"/>
    <property type="project" value="UniProtKB-KW"/>
</dbReference>
<keyword evidence="1" id="KW-0560">Oxidoreductase</keyword>
<evidence type="ECO:0000256" key="1">
    <source>
        <dbReference type="ARBA" id="ARBA00023002"/>
    </source>
</evidence>
<gene>
    <name evidence="3" type="ORF">SAMN05216206_0702</name>
</gene>
<dbReference type="NCBIfam" id="TIGR03329">
    <property type="entry name" value="Phn_aa_oxid"/>
    <property type="match status" value="1"/>
</dbReference>
<evidence type="ECO:0000313" key="3">
    <source>
        <dbReference type="EMBL" id="SFH90490.1"/>
    </source>
</evidence>
<proteinExistence type="predicted"/>
<protein>
    <submittedName>
        <fullName evidence="3">Putative aminophosphonate oxidoreductase</fullName>
    </submittedName>
</protein>
<name>A0A1I3DUS9_9PSED</name>
<dbReference type="GO" id="GO:0005737">
    <property type="term" value="C:cytoplasm"/>
    <property type="evidence" value="ECO:0007669"/>
    <property type="project" value="TreeGrafter"/>
</dbReference>
<dbReference type="Gene3D" id="3.50.50.60">
    <property type="entry name" value="FAD/NAD(P)-binding domain"/>
    <property type="match status" value="1"/>
</dbReference>
<reference evidence="4" key="1">
    <citation type="submission" date="2016-10" db="EMBL/GenBank/DDBJ databases">
        <authorList>
            <person name="Varghese N."/>
            <person name="Submissions S."/>
        </authorList>
    </citation>
    <scope>NUCLEOTIDE SEQUENCE [LARGE SCALE GENOMIC DNA]</scope>
    <source>
        <strain evidence="4">LMG 24016</strain>
    </source>
</reference>
<dbReference type="OrthoDB" id="311718at2"/>